<name>A0A183IZF7_9BILA</name>
<dbReference type="AlphaFoldDB" id="A0A183IZF7"/>
<sequence length="71" mass="8108">MKLSDAITCYLGQHKCGENEQYLVCGSACEPTCQSLRSKQKECAENCVNRCFCRLGYVRDRHNKCIPKDKC</sequence>
<dbReference type="WBParaSite" id="SBAD_0000933101-mRNA-1">
    <property type="protein sequence ID" value="SBAD_0000933101-mRNA-1"/>
    <property type="gene ID" value="SBAD_0000933101"/>
</dbReference>
<proteinExistence type="predicted"/>
<keyword evidence="6" id="KW-1185">Reference proteome</keyword>
<dbReference type="Gene3D" id="2.10.25.10">
    <property type="entry name" value="Laminin"/>
    <property type="match status" value="1"/>
</dbReference>
<dbReference type="InterPro" id="IPR036084">
    <property type="entry name" value="Ser_inhib-like_sf"/>
</dbReference>
<accession>A0A183IZF7</accession>
<reference evidence="5 6" key="2">
    <citation type="submission" date="2018-11" db="EMBL/GenBank/DDBJ databases">
        <authorList>
            <consortium name="Pathogen Informatics"/>
        </authorList>
    </citation>
    <scope>NUCLEOTIDE SEQUENCE [LARGE SCALE GENOMIC DNA]</scope>
</reference>
<keyword evidence="1" id="KW-0646">Protease inhibitor</keyword>
<keyword evidence="2" id="KW-0722">Serine protease inhibitor</keyword>
<reference evidence="7" key="1">
    <citation type="submission" date="2016-06" db="UniProtKB">
        <authorList>
            <consortium name="WormBaseParasite"/>
        </authorList>
    </citation>
    <scope>IDENTIFICATION</scope>
</reference>
<evidence type="ECO:0000259" key="4">
    <source>
        <dbReference type="Pfam" id="PF01826"/>
    </source>
</evidence>
<dbReference type="CDD" id="cd19941">
    <property type="entry name" value="TIL"/>
    <property type="match status" value="1"/>
</dbReference>
<evidence type="ECO:0000313" key="5">
    <source>
        <dbReference type="EMBL" id="VDP20589.1"/>
    </source>
</evidence>
<dbReference type="OrthoDB" id="5912264at2759"/>
<dbReference type="PANTHER" id="PTHR23259:SF70">
    <property type="entry name" value="ACCESSORY GLAND PROTEIN ACP62F-RELATED"/>
    <property type="match status" value="1"/>
</dbReference>
<feature type="domain" description="TIL" evidence="4">
    <location>
        <begin position="16"/>
        <end position="71"/>
    </location>
</feature>
<dbReference type="InterPro" id="IPR002919">
    <property type="entry name" value="TIL_dom"/>
</dbReference>
<dbReference type="SUPFAM" id="SSF57567">
    <property type="entry name" value="Serine protease inhibitors"/>
    <property type="match status" value="1"/>
</dbReference>
<gene>
    <name evidence="5" type="ORF">SBAD_LOCUS9007</name>
</gene>
<evidence type="ECO:0000313" key="7">
    <source>
        <dbReference type="WBParaSite" id="SBAD_0000933101-mRNA-1"/>
    </source>
</evidence>
<evidence type="ECO:0000256" key="3">
    <source>
        <dbReference type="ARBA" id="ARBA00023157"/>
    </source>
</evidence>
<keyword evidence="3" id="KW-1015">Disulfide bond</keyword>
<dbReference type="Pfam" id="PF01826">
    <property type="entry name" value="TIL"/>
    <property type="match status" value="1"/>
</dbReference>
<organism evidence="7">
    <name type="scientific">Soboliphyme baturini</name>
    <dbReference type="NCBI Taxonomy" id="241478"/>
    <lineage>
        <taxon>Eukaryota</taxon>
        <taxon>Metazoa</taxon>
        <taxon>Ecdysozoa</taxon>
        <taxon>Nematoda</taxon>
        <taxon>Enoplea</taxon>
        <taxon>Dorylaimia</taxon>
        <taxon>Dioctophymatida</taxon>
        <taxon>Dioctophymatoidea</taxon>
        <taxon>Soboliphymatidae</taxon>
        <taxon>Soboliphyme</taxon>
    </lineage>
</organism>
<dbReference type="FunFam" id="2.10.25.10:FF:000674">
    <property type="entry name" value="Mucin-2"/>
    <property type="match status" value="1"/>
</dbReference>
<dbReference type="InterPro" id="IPR051368">
    <property type="entry name" value="SerProtInhib-TIL_Domain"/>
</dbReference>
<dbReference type="GO" id="GO:0004867">
    <property type="term" value="F:serine-type endopeptidase inhibitor activity"/>
    <property type="evidence" value="ECO:0007669"/>
    <property type="project" value="UniProtKB-KW"/>
</dbReference>
<dbReference type="PANTHER" id="PTHR23259">
    <property type="entry name" value="RIDDLE"/>
    <property type="match status" value="1"/>
</dbReference>
<evidence type="ECO:0000313" key="6">
    <source>
        <dbReference type="Proteomes" id="UP000270296"/>
    </source>
</evidence>
<dbReference type="Proteomes" id="UP000270296">
    <property type="component" value="Unassembled WGS sequence"/>
</dbReference>
<evidence type="ECO:0000256" key="1">
    <source>
        <dbReference type="ARBA" id="ARBA00022690"/>
    </source>
</evidence>
<dbReference type="EMBL" id="UZAM01012202">
    <property type="protein sequence ID" value="VDP20589.1"/>
    <property type="molecule type" value="Genomic_DNA"/>
</dbReference>
<evidence type="ECO:0000256" key="2">
    <source>
        <dbReference type="ARBA" id="ARBA00022900"/>
    </source>
</evidence>
<protein>
    <submittedName>
        <fullName evidence="7">TIL domain-containing protein</fullName>
    </submittedName>
</protein>